<dbReference type="OrthoDB" id="9804091at2"/>
<dbReference type="EC" id="3.1.3.27" evidence="3"/>
<feature type="transmembrane region" description="Helical" evidence="1">
    <location>
        <begin position="21"/>
        <end position="45"/>
    </location>
</feature>
<keyword evidence="1" id="KW-0472">Membrane</keyword>
<feature type="domain" description="YutG/PgpA" evidence="2">
    <location>
        <begin position="22"/>
        <end position="161"/>
    </location>
</feature>
<keyword evidence="1" id="KW-1133">Transmembrane helix</keyword>
<organism evidence="3 4">
    <name type="scientific">Rubinisphaera italica</name>
    <dbReference type="NCBI Taxonomy" id="2527969"/>
    <lineage>
        <taxon>Bacteria</taxon>
        <taxon>Pseudomonadati</taxon>
        <taxon>Planctomycetota</taxon>
        <taxon>Planctomycetia</taxon>
        <taxon>Planctomycetales</taxon>
        <taxon>Planctomycetaceae</taxon>
        <taxon>Rubinisphaera</taxon>
    </lineage>
</organism>
<dbReference type="GO" id="GO:0006629">
    <property type="term" value="P:lipid metabolic process"/>
    <property type="evidence" value="ECO:0007669"/>
    <property type="project" value="InterPro"/>
</dbReference>
<dbReference type="PANTHER" id="PTHR36305:SF1">
    <property type="entry name" value="PHOSPHATIDYLGLYCEROPHOSPHATASE A"/>
    <property type="match status" value="1"/>
</dbReference>
<dbReference type="PANTHER" id="PTHR36305">
    <property type="entry name" value="PHOSPHATIDYLGLYCEROPHOSPHATASE A"/>
    <property type="match status" value="1"/>
</dbReference>
<dbReference type="InterPro" id="IPR007686">
    <property type="entry name" value="YutG/PgpA"/>
</dbReference>
<dbReference type="EMBL" id="SJPG01000001">
    <property type="protein sequence ID" value="TWT62147.1"/>
    <property type="molecule type" value="Genomic_DNA"/>
</dbReference>
<gene>
    <name evidence="3" type="primary">pgpA</name>
    <name evidence="3" type="ORF">Pan54_28880</name>
</gene>
<dbReference type="AlphaFoldDB" id="A0A5C5XGG1"/>
<feature type="transmembrane region" description="Helical" evidence="1">
    <location>
        <begin position="149"/>
        <end position="171"/>
    </location>
</feature>
<evidence type="ECO:0000313" key="4">
    <source>
        <dbReference type="Proteomes" id="UP000316095"/>
    </source>
</evidence>
<keyword evidence="4" id="KW-1185">Reference proteome</keyword>
<keyword evidence="1" id="KW-0812">Transmembrane</keyword>
<dbReference type="InterPro" id="IPR026037">
    <property type="entry name" value="PgpA"/>
</dbReference>
<reference evidence="3 4" key="1">
    <citation type="submission" date="2019-02" db="EMBL/GenBank/DDBJ databases">
        <title>Deep-cultivation of Planctomycetes and their phenomic and genomic characterization uncovers novel biology.</title>
        <authorList>
            <person name="Wiegand S."/>
            <person name="Jogler M."/>
            <person name="Boedeker C."/>
            <person name="Pinto D."/>
            <person name="Vollmers J."/>
            <person name="Rivas-Marin E."/>
            <person name="Kohn T."/>
            <person name="Peeters S.H."/>
            <person name="Heuer A."/>
            <person name="Rast P."/>
            <person name="Oberbeckmann S."/>
            <person name="Bunk B."/>
            <person name="Jeske O."/>
            <person name="Meyerdierks A."/>
            <person name="Storesund J.E."/>
            <person name="Kallscheuer N."/>
            <person name="Luecker S."/>
            <person name="Lage O.M."/>
            <person name="Pohl T."/>
            <person name="Merkel B.J."/>
            <person name="Hornburger P."/>
            <person name="Mueller R.-W."/>
            <person name="Bruemmer F."/>
            <person name="Labrenz M."/>
            <person name="Spormann A.M."/>
            <person name="Op Den Camp H."/>
            <person name="Overmann J."/>
            <person name="Amann R."/>
            <person name="Jetten M.S.M."/>
            <person name="Mascher T."/>
            <person name="Medema M.H."/>
            <person name="Devos D.P."/>
            <person name="Kaster A.-K."/>
            <person name="Ovreas L."/>
            <person name="Rohde M."/>
            <person name="Galperin M.Y."/>
            <person name="Jogler C."/>
        </authorList>
    </citation>
    <scope>NUCLEOTIDE SEQUENCE [LARGE SCALE GENOMIC DNA]</scope>
    <source>
        <strain evidence="3 4">Pan54</strain>
    </source>
</reference>
<dbReference type="Pfam" id="PF04608">
    <property type="entry name" value="PgpA"/>
    <property type="match status" value="1"/>
</dbReference>
<dbReference type="InterPro" id="IPR036681">
    <property type="entry name" value="PgpA-like_sf"/>
</dbReference>
<feature type="transmembrane region" description="Helical" evidence="1">
    <location>
        <begin position="57"/>
        <end position="80"/>
    </location>
</feature>
<dbReference type="SUPFAM" id="SSF101307">
    <property type="entry name" value="YutG-like"/>
    <property type="match status" value="1"/>
</dbReference>
<keyword evidence="3" id="KW-0378">Hydrolase</keyword>
<proteinExistence type="predicted"/>
<evidence type="ECO:0000256" key="1">
    <source>
        <dbReference type="SAM" id="Phobius"/>
    </source>
</evidence>
<sequence length="172" mass="18715">MTEPIIADQSVRHRSIRDGRVWLAVGLGTGLSPFAPGTFGTILGLPLVWGLSSLGVIGLWLIPVTILLFAVGVPICSSGAKHFERKDPPWVVFDEIAAFPILYILSPFTITTAILGFIIFRFFDILKPWPIKRFEKLAGGVGIMIDDTIAAVHSMIVLKIILMIIASGYVVS</sequence>
<name>A0A5C5XGG1_9PLAN</name>
<dbReference type="RefSeq" id="WP_146504037.1">
    <property type="nucleotide sequence ID" value="NZ_SJPG01000001.1"/>
</dbReference>
<evidence type="ECO:0000313" key="3">
    <source>
        <dbReference type="EMBL" id="TWT62147.1"/>
    </source>
</evidence>
<dbReference type="Proteomes" id="UP000316095">
    <property type="component" value="Unassembled WGS sequence"/>
</dbReference>
<feature type="transmembrane region" description="Helical" evidence="1">
    <location>
        <begin position="101"/>
        <end position="123"/>
    </location>
</feature>
<dbReference type="PIRSF" id="PIRSF006162">
    <property type="entry name" value="PgpA"/>
    <property type="match status" value="1"/>
</dbReference>
<protein>
    <submittedName>
        <fullName evidence="3">Phosphatidylglycerophosphatase A</fullName>
        <ecNumber evidence="3">3.1.3.27</ecNumber>
    </submittedName>
</protein>
<comment type="caution">
    <text evidence="3">The sequence shown here is derived from an EMBL/GenBank/DDBJ whole genome shotgun (WGS) entry which is preliminary data.</text>
</comment>
<evidence type="ECO:0000259" key="2">
    <source>
        <dbReference type="Pfam" id="PF04608"/>
    </source>
</evidence>
<dbReference type="GO" id="GO:0008962">
    <property type="term" value="F:phosphatidylglycerophosphatase activity"/>
    <property type="evidence" value="ECO:0007669"/>
    <property type="project" value="UniProtKB-EC"/>
</dbReference>
<dbReference type="CDD" id="cd06971">
    <property type="entry name" value="PgpA"/>
    <property type="match status" value="1"/>
</dbReference>
<accession>A0A5C5XGG1</accession>